<feature type="compositionally biased region" description="Pro residues" evidence="1">
    <location>
        <begin position="68"/>
        <end position="82"/>
    </location>
</feature>
<reference evidence="3 4" key="1">
    <citation type="submission" date="2016-07" db="EMBL/GenBank/DDBJ databases">
        <title>Pervasive Adenine N6-methylation of Active Genes in Fungi.</title>
        <authorList>
            <consortium name="DOE Joint Genome Institute"/>
            <person name="Mondo S.J."/>
            <person name="Dannebaum R.O."/>
            <person name="Kuo R.C."/>
            <person name="Labutti K."/>
            <person name="Haridas S."/>
            <person name="Kuo A."/>
            <person name="Salamov A."/>
            <person name="Ahrendt S.R."/>
            <person name="Lipzen A."/>
            <person name="Sullivan W."/>
            <person name="Andreopoulos W.B."/>
            <person name="Clum A."/>
            <person name="Lindquist E."/>
            <person name="Daum C."/>
            <person name="Ramamoorthy G.K."/>
            <person name="Gryganskyi A."/>
            <person name="Culley D."/>
            <person name="Magnuson J.K."/>
            <person name="James T.Y."/>
            <person name="O'Malley M.A."/>
            <person name="Stajich J.E."/>
            <person name="Spatafora J.W."/>
            <person name="Visel A."/>
            <person name="Grigoriev I.V."/>
        </authorList>
    </citation>
    <scope>NUCLEOTIDE SEQUENCE [LARGE SCALE GENOMIC DNA]</scope>
    <source>
        <strain evidence="3 4">PL171</strain>
    </source>
</reference>
<protein>
    <submittedName>
        <fullName evidence="3">Uncharacterized protein</fullName>
    </submittedName>
</protein>
<dbReference type="EMBL" id="MCFL01000034">
    <property type="protein sequence ID" value="ORZ33654.1"/>
    <property type="molecule type" value="Genomic_DNA"/>
</dbReference>
<feature type="transmembrane region" description="Helical" evidence="2">
    <location>
        <begin position="138"/>
        <end position="157"/>
    </location>
</feature>
<feature type="transmembrane region" description="Helical" evidence="2">
    <location>
        <begin position="163"/>
        <end position="184"/>
    </location>
</feature>
<feature type="region of interest" description="Disordered" evidence="1">
    <location>
        <begin position="62"/>
        <end position="103"/>
    </location>
</feature>
<name>A0A1Y2HI35_9FUNG</name>
<keyword evidence="2" id="KW-0472">Membrane</keyword>
<evidence type="ECO:0000313" key="3">
    <source>
        <dbReference type="EMBL" id="ORZ33654.1"/>
    </source>
</evidence>
<comment type="caution">
    <text evidence="3">The sequence shown here is derived from an EMBL/GenBank/DDBJ whole genome shotgun (WGS) entry which is preliminary data.</text>
</comment>
<keyword evidence="4" id="KW-1185">Reference proteome</keyword>
<evidence type="ECO:0000256" key="1">
    <source>
        <dbReference type="SAM" id="MobiDB-lite"/>
    </source>
</evidence>
<keyword evidence="2" id="KW-0812">Transmembrane</keyword>
<proteinExistence type="predicted"/>
<gene>
    <name evidence="3" type="ORF">BCR44DRAFT_1437882</name>
</gene>
<organism evidence="3 4">
    <name type="scientific">Catenaria anguillulae PL171</name>
    <dbReference type="NCBI Taxonomy" id="765915"/>
    <lineage>
        <taxon>Eukaryota</taxon>
        <taxon>Fungi</taxon>
        <taxon>Fungi incertae sedis</taxon>
        <taxon>Blastocladiomycota</taxon>
        <taxon>Blastocladiomycetes</taxon>
        <taxon>Blastocladiales</taxon>
        <taxon>Catenariaceae</taxon>
        <taxon>Catenaria</taxon>
    </lineage>
</organism>
<dbReference type="Proteomes" id="UP000193411">
    <property type="component" value="Unassembled WGS sequence"/>
</dbReference>
<evidence type="ECO:0000313" key="4">
    <source>
        <dbReference type="Proteomes" id="UP000193411"/>
    </source>
</evidence>
<dbReference type="AlphaFoldDB" id="A0A1Y2HI35"/>
<keyword evidence="2" id="KW-1133">Transmembrane helix</keyword>
<accession>A0A1Y2HI35</accession>
<sequence>MDNHADSAASTAAVYPVRRLYGTPEHPPAVPESPPSVHAKPQKLTINTAALGIDSSGWSRPCAGLNPGPSPTSPSCMRPPPHISRSLGGQTPPHSPHFPHSPTTLLPSPSASLSCTASQCKRWWVASQCLNNLIRAAVVVYVPLAIASYIVATLHVLGYVEPVSAWSVAVMANSTGFANAYAYFSNEVLKARLRVPVEEVQRRVMADVPERPGRAVGVARGA</sequence>
<evidence type="ECO:0000256" key="2">
    <source>
        <dbReference type="SAM" id="Phobius"/>
    </source>
</evidence>